<organism evidence="7 8">
    <name type="scientific">Lapidilactobacillus achengensis</name>
    <dbReference type="NCBI Taxonomy" id="2486000"/>
    <lineage>
        <taxon>Bacteria</taxon>
        <taxon>Bacillati</taxon>
        <taxon>Bacillota</taxon>
        <taxon>Bacilli</taxon>
        <taxon>Lactobacillales</taxon>
        <taxon>Lactobacillaceae</taxon>
        <taxon>Lapidilactobacillus</taxon>
    </lineage>
</organism>
<accession>A0ABW1UPD2</accession>
<dbReference type="Pfam" id="PF01297">
    <property type="entry name" value="ZnuA"/>
    <property type="match status" value="1"/>
</dbReference>
<evidence type="ECO:0000256" key="2">
    <source>
        <dbReference type="ARBA" id="ARBA00022448"/>
    </source>
</evidence>
<evidence type="ECO:0000256" key="6">
    <source>
        <dbReference type="SAM" id="SignalP"/>
    </source>
</evidence>
<proteinExistence type="predicted"/>
<evidence type="ECO:0000256" key="5">
    <source>
        <dbReference type="SAM" id="Coils"/>
    </source>
</evidence>
<evidence type="ECO:0000256" key="1">
    <source>
        <dbReference type="ARBA" id="ARBA00004196"/>
    </source>
</evidence>
<keyword evidence="4 6" id="KW-0732">Signal</keyword>
<protein>
    <submittedName>
        <fullName evidence="7">Metal ABC transporter solute-binding protein, Zn/Mn family</fullName>
    </submittedName>
</protein>
<dbReference type="InterPro" id="IPR050492">
    <property type="entry name" value="Bact_metal-bind_prot9"/>
</dbReference>
<keyword evidence="2" id="KW-0813">Transport</keyword>
<dbReference type="Gene3D" id="3.40.50.1980">
    <property type="entry name" value="Nitrogenase molybdenum iron protein domain"/>
    <property type="match status" value="2"/>
</dbReference>
<comment type="subcellular location">
    <subcellularLocation>
        <location evidence="1">Cell envelope</location>
    </subcellularLocation>
</comment>
<evidence type="ECO:0000313" key="7">
    <source>
        <dbReference type="EMBL" id="MFC6314881.1"/>
    </source>
</evidence>
<dbReference type="EMBL" id="JBHSSM010000014">
    <property type="protein sequence ID" value="MFC6314881.1"/>
    <property type="molecule type" value="Genomic_DNA"/>
</dbReference>
<sequence>MVKKLIKQWPWLVALLSLSLLLTACGRTATKEPMKTTGKIHFVTSLDFYGDPARAILGDAGTVTSLINSPSVDPHDYSPTTNDAKIVARADLALMNGAGYDSWLAKLVKADNEQTQLIDVAADIVKLPDGGNEHLWYDFSVMPQVTKLLVKRFSALRPAQAATFKRNGQKYLARLAKLQEQEKELRQTLSGQKVMITEPVFNYVLTNLKMTIVNESFALDIEEGADPKPADIQRMQDQLDHREVSCLVVNKQVTSALVTDLIKRAERHQVPILRVTETLPQGKNYLSWMTSQLQAFATITK</sequence>
<dbReference type="InterPro" id="IPR006127">
    <property type="entry name" value="ZnuA-like"/>
</dbReference>
<evidence type="ECO:0000313" key="8">
    <source>
        <dbReference type="Proteomes" id="UP001596310"/>
    </source>
</evidence>
<keyword evidence="3" id="KW-0479">Metal-binding</keyword>
<comment type="caution">
    <text evidence="7">The sequence shown here is derived from an EMBL/GenBank/DDBJ whole genome shotgun (WGS) entry which is preliminary data.</text>
</comment>
<feature type="coiled-coil region" evidence="5">
    <location>
        <begin position="168"/>
        <end position="195"/>
    </location>
</feature>
<dbReference type="SUPFAM" id="SSF53807">
    <property type="entry name" value="Helical backbone' metal receptor"/>
    <property type="match status" value="1"/>
</dbReference>
<dbReference type="Proteomes" id="UP001596310">
    <property type="component" value="Unassembled WGS sequence"/>
</dbReference>
<name>A0ABW1UPD2_9LACO</name>
<feature type="signal peptide" evidence="6">
    <location>
        <begin position="1"/>
        <end position="29"/>
    </location>
</feature>
<dbReference type="RefSeq" id="WP_125600999.1">
    <property type="nucleotide sequence ID" value="NZ_JBHSSM010000014.1"/>
</dbReference>
<keyword evidence="5" id="KW-0175">Coiled coil</keyword>
<evidence type="ECO:0000256" key="4">
    <source>
        <dbReference type="ARBA" id="ARBA00022729"/>
    </source>
</evidence>
<feature type="chain" id="PRO_5045378548" evidence="6">
    <location>
        <begin position="30"/>
        <end position="301"/>
    </location>
</feature>
<dbReference type="PANTHER" id="PTHR42953:SF1">
    <property type="entry name" value="METAL-BINDING PROTEIN HI_0362-RELATED"/>
    <property type="match status" value="1"/>
</dbReference>
<dbReference type="PANTHER" id="PTHR42953">
    <property type="entry name" value="HIGH-AFFINITY ZINC UPTAKE SYSTEM PROTEIN ZNUA-RELATED"/>
    <property type="match status" value="1"/>
</dbReference>
<gene>
    <name evidence="7" type="ORF">ACFQHW_04765</name>
</gene>
<dbReference type="PROSITE" id="PS51257">
    <property type="entry name" value="PROKAR_LIPOPROTEIN"/>
    <property type="match status" value="1"/>
</dbReference>
<keyword evidence="8" id="KW-1185">Reference proteome</keyword>
<evidence type="ECO:0000256" key="3">
    <source>
        <dbReference type="ARBA" id="ARBA00022723"/>
    </source>
</evidence>
<reference evidence="8" key="1">
    <citation type="journal article" date="2019" name="Int. J. Syst. Evol. Microbiol.">
        <title>The Global Catalogue of Microorganisms (GCM) 10K type strain sequencing project: providing services to taxonomists for standard genome sequencing and annotation.</title>
        <authorList>
            <consortium name="The Broad Institute Genomics Platform"/>
            <consortium name="The Broad Institute Genome Sequencing Center for Infectious Disease"/>
            <person name="Wu L."/>
            <person name="Ma J."/>
        </authorList>
    </citation>
    <scope>NUCLEOTIDE SEQUENCE [LARGE SCALE GENOMIC DNA]</scope>
    <source>
        <strain evidence="8">CCM 8897</strain>
    </source>
</reference>